<keyword evidence="3" id="KW-1185">Reference proteome</keyword>
<dbReference type="Gene3D" id="3.30.1460.30">
    <property type="entry name" value="YgaC/TfoX-N like chaperone"/>
    <property type="match status" value="1"/>
</dbReference>
<dbReference type="InterPro" id="IPR007076">
    <property type="entry name" value="TfoX_N"/>
</dbReference>
<name>A0A178I3K7_9HYPH</name>
<dbReference type="Proteomes" id="UP000078389">
    <property type="component" value="Unassembled WGS sequence"/>
</dbReference>
<evidence type="ECO:0000313" key="3">
    <source>
        <dbReference type="Proteomes" id="UP000078389"/>
    </source>
</evidence>
<feature type="domain" description="TfoX N-terminal" evidence="1">
    <location>
        <begin position="21"/>
        <end position="101"/>
    </location>
</feature>
<dbReference type="STRING" id="1770058.A3840_05185"/>
<evidence type="ECO:0000259" key="1">
    <source>
        <dbReference type="Pfam" id="PF04993"/>
    </source>
</evidence>
<organism evidence="2 3">
    <name type="scientific">Devosia elaeis</name>
    <dbReference type="NCBI Taxonomy" id="1770058"/>
    <lineage>
        <taxon>Bacteria</taxon>
        <taxon>Pseudomonadati</taxon>
        <taxon>Pseudomonadota</taxon>
        <taxon>Alphaproteobacteria</taxon>
        <taxon>Hyphomicrobiales</taxon>
        <taxon>Devosiaceae</taxon>
        <taxon>Devosia</taxon>
    </lineage>
</organism>
<gene>
    <name evidence="2" type="ORF">A3840_05185</name>
</gene>
<dbReference type="SUPFAM" id="SSF159894">
    <property type="entry name" value="YgaC/TfoX-N like"/>
    <property type="match status" value="1"/>
</dbReference>
<dbReference type="Pfam" id="PF04993">
    <property type="entry name" value="TfoX_N"/>
    <property type="match status" value="1"/>
</dbReference>
<reference evidence="2 3" key="1">
    <citation type="submission" date="2016-03" db="EMBL/GenBank/DDBJ databases">
        <title>Genome sequencing of Devosia sp. S37.</title>
        <authorList>
            <person name="Mohd Nor M."/>
        </authorList>
    </citation>
    <scope>NUCLEOTIDE SEQUENCE [LARGE SCALE GENOMIC DNA]</scope>
    <source>
        <strain evidence="2 3">S37</strain>
    </source>
</reference>
<proteinExistence type="predicted"/>
<evidence type="ECO:0000313" key="2">
    <source>
        <dbReference type="EMBL" id="OAM78775.1"/>
    </source>
</evidence>
<accession>A0A178I3K7</accession>
<dbReference type="EMBL" id="LVVY01000067">
    <property type="protein sequence ID" value="OAM78775.1"/>
    <property type="molecule type" value="Genomic_DNA"/>
</dbReference>
<sequence>MAREELADRIRTLLPPGLHPREKRMFGGIAFMQDGNMLVCPLKDGALLVRVGKDGMDAALARPGAEIMEMSGRTMGGFVVVSGDAIEDDEDLAGWISTAHAFVRTLPPK</sequence>
<protein>
    <recommendedName>
        <fullName evidence="1">TfoX N-terminal domain-containing protein</fullName>
    </recommendedName>
</protein>
<dbReference type="OrthoDB" id="214902at2"/>
<dbReference type="AlphaFoldDB" id="A0A178I3K7"/>
<comment type="caution">
    <text evidence="2">The sequence shown here is derived from an EMBL/GenBank/DDBJ whole genome shotgun (WGS) entry which is preliminary data.</text>
</comment>